<dbReference type="EMBL" id="BK015904">
    <property type="protein sequence ID" value="DAD72633.1"/>
    <property type="molecule type" value="Genomic_DNA"/>
</dbReference>
<evidence type="ECO:0000313" key="2">
    <source>
        <dbReference type="EMBL" id="DAD72633.1"/>
    </source>
</evidence>
<dbReference type="GO" id="GO:0003677">
    <property type="term" value="F:DNA binding"/>
    <property type="evidence" value="ECO:0007669"/>
    <property type="project" value="InterPro"/>
</dbReference>
<dbReference type="Pfam" id="PF13443">
    <property type="entry name" value="HTH_26"/>
    <property type="match status" value="1"/>
</dbReference>
<protein>
    <submittedName>
        <fullName evidence="2">Repressor protein CI</fullName>
    </submittedName>
</protein>
<dbReference type="InterPro" id="IPR010982">
    <property type="entry name" value="Lambda_DNA-bd_dom_sf"/>
</dbReference>
<dbReference type="SMART" id="SM00530">
    <property type="entry name" value="HTH_XRE"/>
    <property type="match status" value="1"/>
</dbReference>
<name>A0A8S5LRH7_9CAUD</name>
<dbReference type="CDD" id="cd00093">
    <property type="entry name" value="HTH_XRE"/>
    <property type="match status" value="1"/>
</dbReference>
<dbReference type="Gene3D" id="1.10.260.40">
    <property type="entry name" value="lambda repressor-like DNA-binding domains"/>
    <property type="match status" value="1"/>
</dbReference>
<reference evidence="2" key="1">
    <citation type="journal article" date="2021" name="Proc. Natl. Acad. Sci. U.S.A.">
        <title>A Catalog of Tens of Thousands of Viruses from Human Metagenomes Reveals Hidden Associations with Chronic Diseases.</title>
        <authorList>
            <person name="Tisza M.J."/>
            <person name="Buck C.B."/>
        </authorList>
    </citation>
    <scope>NUCLEOTIDE SEQUENCE</scope>
    <source>
        <strain evidence="2">Ct7EW56</strain>
    </source>
</reference>
<evidence type="ECO:0000259" key="1">
    <source>
        <dbReference type="PROSITE" id="PS50943"/>
    </source>
</evidence>
<feature type="domain" description="HTH cro/C1-type" evidence="1">
    <location>
        <begin position="17"/>
        <end position="59"/>
    </location>
</feature>
<dbReference type="PROSITE" id="PS50943">
    <property type="entry name" value="HTH_CROC1"/>
    <property type="match status" value="1"/>
</dbReference>
<sequence>MYEIYQKLLDMNGVKSADVARATGISNMTFSDWKKGKSTPKMDKIEKIAEYFGVTTDYMMGKKSEVPSASMADEHFELIKLYSSLSEADQKAIMQIMRSMAK</sequence>
<proteinExistence type="predicted"/>
<organism evidence="2">
    <name type="scientific">Siphoviridae sp. ct7EW56</name>
    <dbReference type="NCBI Taxonomy" id="2827562"/>
    <lineage>
        <taxon>Viruses</taxon>
        <taxon>Duplodnaviria</taxon>
        <taxon>Heunggongvirae</taxon>
        <taxon>Uroviricota</taxon>
        <taxon>Caudoviricetes</taxon>
    </lineage>
</organism>
<dbReference type="InterPro" id="IPR001387">
    <property type="entry name" value="Cro/C1-type_HTH"/>
</dbReference>
<dbReference type="SUPFAM" id="SSF47413">
    <property type="entry name" value="lambda repressor-like DNA-binding domains"/>
    <property type="match status" value="1"/>
</dbReference>
<accession>A0A8S5LRH7</accession>